<keyword evidence="6" id="KW-0805">Transcription regulation</keyword>
<evidence type="ECO:0008006" key="19">
    <source>
        <dbReference type="Google" id="ProtNLM"/>
    </source>
</evidence>
<evidence type="ECO:0000313" key="17">
    <source>
        <dbReference type="EMBL" id="VVC86842.1"/>
    </source>
</evidence>
<evidence type="ECO:0000256" key="9">
    <source>
        <dbReference type="ARBA" id="ARBA00023163"/>
    </source>
</evidence>
<keyword evidence="3" id="KW-0479">Metal-binding</keyword>
<feature type="domain" description="C2H2-type" evidence="15">
    <location>
        <begin position="452"/>
        <end position="479"/>
    </location>
</feature>
<evidence type="ECO:0000256" key="5">
    <source>
        <dbReference type="ARBA" id="ARBA00022833"/>
    </source>
</evidence>
<keyword evidence="18" id="KW-1185">Reference proteome</keyword>
<dbReference type="Gene3D" id="6.20.210.20">
    <property type="entry name" value="THAP domain"/>
    <property type="match status" value="1"/>
</dbReference>
<dbReference type="PROSITE" id="PS50157">
    <property type="entry name" value="ZINC_FINGER_C2H2_2"/>
    <property type="match status" value="2"/>
</dbReference>
<feature type="region of interest" description="Disordered" evidence="14">
    <location>
        <begin position="123"/>
        <end position="196"/>
    </location>
</feature>
<name>A0A5E4PNC8_9NEOP</name>
<dbReference type="InterPro" id="IPR006612">
    <property type="entry name" value="THAP_Znf"/>
</dbReference>
<dbReference type="AlphaFoldDB" id="A0A5E4PNC8"/>
<evidence type="ECO:0000259" key="15">
    <source>
        <dbReference type="PROSITE" id="PS50157"/>
    </source>
</evidence>
<dbReference type="Pfam" id="PF05485">
    <property type="entry name" value="THAP"/>
    <property type="match status" value="1"/>
</dbReference>
<evidence type="ECO:0000256" key="12">
    <source>
        <dbReference type="PROSITE-ProRule" id="PRU00042"/>
    </source>
</evidence>
<protein>
    <recommendedName>
        <fullName evidence="19">THAP-type domain-containing protein</fullName>
    </recommendedName>
</protein>
<feature type="domain" description="THAP-type" evidence="16">
    <location>
        <begin position="1"/>
        <end position="76"/>
    </location>
</feature>
<dbReference type="EMBL" id="FZQP02000027">
    <property type="protein sequence ID" value="VVC86842.1"/>
    <property type="molecule type" value="Genomic_DNA"/>
</dbReference>
<keyword evidence="10" id="KW-0539">Nucleus</keyword>
<comment type="similarity">
    <text evidence="2">Belongs to the THAP1 family.</text>
</comment>
<comment type="subcellular location">
    <subcellularLocation>
        <location evidence="1">Nucleus</location>
        <location evidence="1">Nucleoplasm</location>
    </subcellularLocation>
</comment>
<dbReference type="SMART" id="SM00355">
    <property type="entry name" value="ZnF_C2H2"/>
    <property type="match status" value="4"/>
</dbReference>
<sequence>MVEQCCVDGCLNSTDDVSYFKLPVSRTQRRKWLDAINSGFKLTDDAMVCSKHFEPDNYILVRGRRRLKPKVVPSLFEKKRCLPDDAKDKTVGVEQHDVPIEFASEIAEKQDDVAKDVGERLREEAEVEGTGRELENSDVADKPSEEELTNKKEKQQTAGDNTNDTSEDERRPLIEGENAEVERREEEKAKKLENKPNHIDEDVVEVQQSPTKLLPVLDSMYKDLEEVIKNYQIKQTRPLSELLRERDEDMRMAHDRAERPDATSFVEVEIKEGRGQGSGDRDCLMLLENVQVEIDPANLLLCDRDSDVEQVGLDSTSDVIHLGKRKENPISLLTSSDDDDVIIEEPHIDTVVVSDATDEDDLPLLKLVKRKKKQSQKSAAIAKIMTYCQYECIKCHYCTNSLADYKSHITTHFQIVMYCQTCNFATPSEAVMGAHKSKHHLDKKGVKLVQKYKCPLCEYRARHHMSLVYHLETHKNEGTCSASANANECKMCPYCNHYSSRKRDLKRHLRAQHADERDIDKVLLEI</sequence>
<keyword evidence="11" id="KW-0131">Cell cycle</keyword>
<dbReference type="PROSITE" id="PS50950">
    <property type="entry name" value="ZF_THAP"/>
    <property type="match status" value="1"/>
</dbReference>
<evidence type="ECO:0000256" key="7">
    <source>
        <dbReference type="ARBA" id="ARBA00023054"/>
    </source>
</evidence>
<dbReference type="PANTHER" id="PTHR46600">
    <property type="entry name" value="THAP DOMAIN-CONTAINING"/>
    <property type="match status" value="1"/>
</dbReference>
<evidence type="ECO:0000256" key="4">
    <source>
        <dbReference type="ARBA" id="ARBA00022771"/>
    </source>
</evidence>
<evidence type="ECO:0000259" key="16">
    <source>
        <dbReference type="PROSITE" id="PS50950"/>
    </source>
</evidence>
<evidence type="ECO:0000256" key="6">
    <source>
        <dbReference type="ARBA" id="ARBA00023015"/>
    </source>
</evidence>
<evidence type="ECO:0000313" key="18">
    <source>
        <dbReference type="Proteomes" id="UP000324832"/>
    </source>
</evidence>
<keyword evidence="4 12" id="KW-0863">Zinc-finger</keyword>
<keyword evidence="7" id="KW-0175">Coiled coil</keyword>
<gene>
    <name evidence="17" type="ORF">LSINAPIS_LOCUS588</name>
</gene>
<feature type="compositionally biased region" description="Basic and acidic residues" evidence="14">
    <location>
        <begin position="168"/>
        <end position="196"/>
    </location>
</feature>
<dbReference type="SUPFAM" id="SSF57716">
    <property type="entry name" value="Glucocorticoid receptor-like (DNA-binding domain)"/>
    <property type="match status" value="1"/>
</dbReference>
<dbReference type="Proteomes" id="UP000324832">
    <property type="component" value="Unassembled WGS sequence"/>
</dbReference>
<dbReference type="PANTHER" id="PTHR46600:SF1">
    <property type="entry name" value="THAP DOMAIN-CONTAINING PROTEIN 1"/>
    <property type="match status" value="1"/>
</dbReference>
<accession>A0A5E4PNC8</accession>
<dbReference type="InterPro" id="IPR013087">
    <property type="entry name" value="Znf_C2H2_type"/>
</dbReference>
<evidence type="ECO:0000256" key="8">
    <source>
        <dbReference type="ARBA" id="ARBA00023125"/>
    </source>
</evidence>
<dbReference type="GO" id="GO:0043565">
    <property type="term" value="F:sequence-specific DNA binding"/>
    <property type="evidence" value="ECO:0007669"/>
    <property type="project" value="InterPro"/>
</dbReference>
<feature type="domain" description="C2H2-type" evidence="15">
    <location>
        <begin position="490"/>
        <end position="518"/>
    </location>
</feature>
<dbReference type="GO" id="GO:0008270">
    <property type="term" value="F:zinc ion binding"/>
    <property type="evidence" value="ECO:0007669"/>
    <property type="project" value="UniProtKB-KW"/>
</dbReference>
<feature type="compositionally biased region" description="Basic and acidic residues" evidence="14">
    <location>
        <begin position="123"/>
        <end position="155"/>
    </location>
</feature>
<organism evidence="17 18">
    <name type="scientific">Leptidea sinapis</name>
    <dbReference type="NCBI Taxonomy" id="189913"/>
    <lineage>
        <taxon>Eukaryota</taxon>
        <taxon>Metazoa</taxon>
        <taxon>Ecdysozoa</taxon>
        <taxon>Arthropoda</taxon>
        <taxon>Hexapoda</taxon>
        <taxon>Insecta</taxon>
        <taxon>Pterygota</taxon>
        <taxon>Neoptera</taxon>
        <taxon>Endopterygota</taxon>
        <taxon>Lepidoptera</taxon>
        <taxon>Glossata</taxon>
        <taxon>Ditrysia</taxon>
        <taxon>Papilionoidea</taxon>
        <taxon>Pieridae</taxon>
        <taxon>Dismorphiinae</taxon>
        <taxon>Leptidea</taxon>
    </lineage>
</organism>
<dbReference type="InterPro" id="IPR038441">
    <property type="entry name" value="THAP_Znf_sf"/>
</dbReference>
<dbReference type="SMART" id="SM00980">
    <property type="entry name" value="THAP"/>
    <property type="match status" value="1"/>
</dbReference>
<evidence type="ECO:0000256" key="13">
    <source>
        <dbReference type="PROSITE-ProRule" id="PRU00309"/>
    </source>
</evidence>
<dbReference type="InterPro" id="IPR026516">
    <property type="entry name" value="THAP1/10"/>
</dbReference>
<evidence type="ECO:0000256" key="14">
    <source>
        <dbReference type="SAM" id="MobiDB-lite"/>
    </source>
</evidence>
<reference evidence="17 18" key="1">
    <citation type="submission" date="2017-07" db="EMBL/GenBank/DDBJ databases">
        <authorList>
            <person name="Talla V."/>
            <person name="Backstrom N."/>
        </authorList>
    </citation>
    <scope>NUCLEOTIDE SEQUENCE [LARGE SCALE GENOMIC DNA]</scope>
</reference>
<dbReference type="SMART" id="SM00692">
    <property type="entry name" value="DM3"/>
    <property type="match status" value="1"/>
</dbReference>
<keyword evidence="5" id="KW-0862">Zinc</keyword>
<keyword evidence="8 13" id="KW-0238">DNA-binding</keyword>
<proteinExistence type="inferred from homology"/>
<evidence type="ECO:0000256" key="10">
    <source>
        <dbReference type="ARBA" id="ARBA00023242"/>
    </source>
</evidence>
<keyword evidence="9" id="KW-0804">Transcription</keyword>
<dbReference type="GO" id="GO:0005654">
    <property type="term" value="C:nucleoplasm"/>
    <property type="evidence" value="ECO:0007669"/>
    <property type="project" value="UniProtKB-SubCell"/>
</dbReference>
<evidence type="ECO:0000256" key="3">
    <source>
        <dbReference type="ARBA" id="ARBA00022723"/>
    </source>
</evidence>
<evidence type="ECO:0000256" key="1">
    <source>
        <dbReference type="ARBA" id="ARBA00004642"/>
    </source>
</evidence>
<dbReference type="Gene3D" id="3.30.160.60">
    <property type="entry name" value="Classic Zinc Finger"/>
    <property type="match status" value="1"/>
</dbReference>
<evidence type="ECO:0000256" key="2">
    <source>
        <dbReference type="ARBA" id="ARBA00006177"/>
    </source>
</evidence>
<evidence type="ECO:0000256" key="11">
    <source>
        <dbReference type="ARBA" id="ARBA00023306"/>
    </source>
</evidence>